<evidence type="ECO:0000256" key="9">
    <source>
        <dbReference type="SAM" id="Phobius"/>
    </source>
</evidence>
<organism evidence="11 12">
    <name type="scientific">Myxacorys almedinensis A</name>
    <dbReference type="NCBI Taxonomy" id="2690445"/>
    <lineage>
        <taxon>Bacteria</taxon>
        <taxon>Bacillati</taxon>
        <taxon>Cyanobacteriota</taxon>
        <taxon>Cyanophyceae</taxon>
        <taxon>Leptolyngbyales</taxon>
        <taxon>Leptolyngbyaceae</taxon>
        <taxon>Myxacorys</taxon>
        <taxon>Myxacorys almedinensis</taxon>
    </lineage>
</organism>
<evidence type="ECO:0000313" key="12">
    <source>
        <dbReference type="Proteomes" id="UP000646053"/>
    </source>
</evidence>
<dbReference type="GO" id="GO:0017038">
    <property type="term" value="P:protein import"/>
    <property type="evidence" value="ECO:0007669"/>
    <property type="project" value="TreeGrafter"/>
</dbReference>
<comment type="similarity">
    <text evidence="8">Belongs to the exbB/tolQ family.</text>
</comment>
<dbReference type="PANTHER" id="PTHR30625">
    <property type="entry name" value="PROTEIN TOLQ"/>
    <property type="match status" value="1"/>
</dbReference>
<dbReference type="EMBL" id="WVIE01000016">
    <property type="protein sequence ID" value="NDJ18451.1"/>
    <property type="molecule type" value="Genomic_DNA"/>
</dbReference>
<keyword evidence="5 8" id="KW-0653">Protein transport</keyword>
<feature type="domain" description="MotA/TolQ/ExbB proton channel" evidence="10">
    <location>
        <begin position="71"/>
        <end position="193"/>
    </location>
</feature>
<evidence type="ECO:0000256" key="4">
    <source>
        <dbReference type="ARBA" id="ARBA00022692"/>
    </source>
</evidence>
<keyword evidence="12" id="KW-1185">Reference proteome</keyword>
<keyword evidence="7 9" id="KW-0472">Membrane</keyword>
<proteinExistence type="inferred from homology"/>
<dbReference type="GO" id="GO:0005886">
    <property type="term" value="C:plasma membrane"/>
    <property type="evidence" value="ECO:0007669"/>
    <property type="project" value="UniProtKB-SubCell"/>
</dbReference>
<dbReference type="Pfam" id="PF01618">
    <property type="entry name" value="MotA_ExbB"/>
    <property type="match status" value="1"/>
</dbReference>
<evidence type="ECO:0000313" key="11">
    <source>
        <dbReference type="EMBL" id="NDJ18451.1"/>
    </source>
</evidence>
<evidence type="ECO:0000259" key="10">
    <source>
        <dbReference type="Pfam" id="PF01618"/>
    </source>
</evidence>
<dbReference type="AlphaFoldDB" id="A0A8J7Z5B9"/>
<accession>A0A8J7Z5B9</accession>
<gene>
    <name evidence="11" type="ORF">GS601_14300</name>
</gene>
<reference evidence="11" key="1">
    <citation type="submission" date="2019-12" db="EMBL/GenBank/DDBJ databases">
        <title>High-Quality draft genome sequences of three cyanobacteria isolated from the limestone walls of the Old Cathedral of Coimbra.</title>
        <authorList>
            <person name="Tiago I."/>
            <person name="Soares F."/>
            <person name="Portugal A."/>
        </authorList>
    </citation>
    <scope>NUCLEOTIDE SEQUENCE</scope>
    <source>
        <strain evidence="11">A</strain>
    </source>
</reference>
<evidence type="ECO:0000256" key="5">
    <source>
        <dbReference type="ARBA" id="ARBA00022927"/>
    </source>
</evidence>
<feature type="transmembrane region" description="Helical" evidence="9">
    <location>
        <begin position="160"/>
        <end position="181"/>
    </location>
</feature>
<name>A0A8J7Z5B9_9CYAN</name>
<keyword evidence="6 9" id="KW-1133">Transmembrane helix</keyword>
<evidence type="ECO:0000256" key="3">
    <source>
        <dbReference type="ARBA" id="ARBA00022475"/>
    </source>
</evidence>
<dbReference type="Proteomes" id="UP000646053">
    <property type="component" value="Unassembled WGS sequence"/>
</dbReference>
<protein>
    <submittedName>
        <fullName evidence="11">MotA/TolQ/ExbB proton channel family protein</fullName>
    </submittedName>
</protein>
<dbReference type="PANTHER" id="PTHR30625:SF15">
    <property type="entry name" value="BIOPOLYMER TRANSPORT PROTEIN EXBB"/>
    <property type="match status" value="1"/>
</dbReference>
<dbReference type="RefSeq" id="WP_162423977.1">
    <property type="nucleotide sequence ID" value="NZ_WVIE01000016.1"/>
</dbReference>
<keyword evidence="3" id="KW-1003">Cell membrane</keyword>
<comment type="caution">
    <text evidence="11">The sequence shown here is derived from an EMBL/GenBank/DDBJ whole genome shotgun (WGS) entry which is preliminary data.</text>
</comment>
<evidence type="ECO:0000256" key="8">
    <source>
        <dbReference type="RuleBase" id="RU004057"/>
    </source>
</evidence>
<evidence type="ECO:0000256" key="7">
    <source>
        <dbReference type="ARBA" id="ARBA00023136"/>
    </source>
</evidence>
<feature type="transmembrane region" description="Helical" evidence="9">
    <location>
        <begin position="116"/>
        <end position="140"/>
    </location>
</feature>
<keyword evidence="4 9" id="KW-0812">Transmembrane</keyword>
<evidence type="ECO:0000256" key="6">
    <source>
        <dbReference type="ARBA" id="ARBA00022989"/>
    </source>
</evidence>
<dbReference type="InterPro" id="IPR002898">
    <property type="entry name" value="MotA_ExbB_proton_chnl"/>
</dbReference>
<sequence length="236" mass="25984">MLEALSRMPVSGLIIVIILFCFLVVATALIAERIRFWMTVSQRQPRFAKELVELYRQQPELVEEKIKRNIDLPISRIFSAALTLDHPSPEEFRLAMESELQAEIPTMKRFGGVLEIFVGLSPLLGLIGTITGLITAFGSLNIGDIGGTRTAGVSAGISEALITTAAGLIVAALCLLFASIFRNIYQRQMALIQEYGGQLELAYRKYYDRNPQPSSVIDQLSIAIHQLAAKGEPSGY</sequence>
<feature type="transmembrane region" description="Helical" evidence="9">
    <location>
        <begin position="12"/>
        <end position="31"/>
    </location>
</feature>
<evidence type="ECO:0000256" key="1">
    <source>
        <dbReference type="ARBA" id="ARBA00004651"/>
    </source>
</evidence>
<keyword evidence="2 8" id="KW-0813">Transport</keyword>
<dbReference type="InterPro" id="IPR050790">
    <property type="entry name" value="ExbB/TolQ_transport"/>
</dbReference>
<evidence type="ECO:0000256" key="2">
    <source>
        <dbReference type="ARBA" id="ARBA00022448"/>
    </source>
</evidence>
<comment type="subcellular location">
    <subcellularLocation>
        <location evidence="1">Cell membrane</location>
        <topology evidence="1">Multi-pass membrane protein</topology>
    </subcellularLocation>
    <subcellularLocation>
        <location evidence="8">Membrane</location>
        <topology evidence="8">Multi-pass membrane protein</topology>
    </subcellularLocation>
</comment>